<evidence type="ECO:0000259" key="3">
    <source>
        <dbReference type="Pfam" id="PF22725"/>
    </source>
</evidence>
<keyword evidence="1" id="KW-0560">Oxidoreductase</keyword>
<organism evidence="4 5">
    <name type="scientific">Azospirillum palustre</name>
    <dbReference type="NCBI Taxonomy" id="2044885"/>
    <lineage>
        <taxon>Bacteria</taxon>
        <taxon>Pseudomonadati</taxon>
        <taxon>Pseudomonadota</taxon>
        <taxon>Alphaproteobacteria</taxon>
        <taxon>Rhodospirillales</taxon>
        <taxon>Azospirillaceae</taxon>
        <taxon>Azospirillum</taxon>
    </lineage>
</organism>
<dbReference type="GO" id="GO:0000166">
    <property type="term" value="F:nucleotide binding"/>
    <property type="evidence" value="ECO:0007669"/>
    <property type="project" value="InterPro"/>
</dbReference>
<dbReference type="AlphaFoldDB" id="A0A2B8BMB3"/>
<dbReference type="EMBL" id="PDKW01000037">
    <property type="protein sequence ID" value="PGH58995.1"/>
    <property type="molecule type" value="Genomic_DNA"/>
</dbReference>
<dbReference type="SUPFAM" id="SSF51735">
    <property type="entry name" value="NAD(P)-binding Rossmann-fold domains"/>
    <property type="match status" value="1"/>
</dbReference>
<proteinExistence type="predicted"/>
<protein>
    <submittedName>
        <fullName evidence="4">4,5-dihydroxyphthalate dehydrogenase</fullName>
    </submittedName>
</protein>
<dbReference type="PANTHER" id="PTHR43818:SF11">
    <property type="entry name" value="BCDNA.GH03377"/>
    <property type="match status" value="1"/>
</dbReference>
<evidence type="ECO:0000256" key="1">
    <source>
        <dbReference type="ARBA" id="ARBA00023002"/>
    </source>
</evidence>
<feature type="domain" description="Gfo/Idh/MocA-like oxidoreductase N-terminal" evidence="2">
    <location>
        <begin position="12"/>
        <end position="129"/>
    </location>
</feature>
<evidence type="ECO:0000259" key="2">
    <source>
        <dbReference type="Pfam" id="PF01408"/>
    </source>
</evidence>
<dbReference type="InterPro" id="IPR050463">
    <property type="entry name" value="Gfo/Idh/MocA_oxidrdct_glycsds"/>
</dbReference>
<dbReference type="SUPFAM" id="SSF55347">
    <property type="entry name" value="Glyceraldehyde-3-phosphate dehydrogenase-like, C-terminal domain"/>
    <property type="match status" value="1"/>
</dbReference>
<reference evidence="5" key="1">
    <citation type="submission" date="2017-10" db="EMBL/GenBank/DDBJ databases">
        <authorList>
            <person name="Kravchenko I.K."/>
            <person name="Grouzdev D.S."/>
        </authorList>
    </citation>
    <scope>NUCLEOTIDE SEQUENCE [LARGE SCALE GENOMIC DNA]</scope>
    <source>
        <strain evidence="5">B2</strain>
    </source>
</reference>
<dbReference type="GO" id="GO:0016491">
    <property type="term" value="F:oxidoreductase activity"/>
    <property type="evidence" value="ECO:0007669"/>
    <property type="project" value="UniProtKB-KW"/>
</dbReference>
<dbReference type="Pfam" id="PF22725">
    <property type="entry name" value="GFO_IDH_MocA_C3"/>
    <property type="match status" value="1"/>
</dbReference>
<sequence>MADHGTADRRLRLGIAGLGRGFMAMRATLSRHPRVVLAGAADPREEARRRFAADCGAPAHATVEELCADPTLDAVYVATPHQFHAAHVALAAAAGKHILVEKPMALTLEEAGAMIAAADAAGVHLIVGHTHGFDAPILRARDLIAGGEYGAVRMITAMDYTDFLYRPRRPEELATERGGGVMFNQAPHQVDVVRLLGGGLVRSVRAVTGAWDQARPTEGAYSALLTFENGAVATLTYSGYAHFDSDEFCGWVGESGQPKDPERYGQARRLLGRVAGPDDEAAFKSTRIYGGADEPPGAFPDDPPFHQHFGVVVVSCDRADLRPTPRGVLVYGDADRHLDPLPPPTVPRAEVLDELCAAVLDGRPPVHGGAWGLATLEVCLAMLRSAREGREVTLSRQVAVPGNAPIFSRGRPDGVPGMAASPELGSR</sequence>
<dbReference type="OrthoDB" id="9792935at2"/>
<evidence type="ECO:0000313" key="4">
    <source>
        <dbReference type="EMBL" id="PGH58995.1"/>
    </source>
</evidence>
<dbReference type="Gene3D" id="3.30.360.10">
    <property type="entry name" value="Dihydrodipicolinate Reductase, domain 2"/>
    <property type="match status" value="1"/>
</dbReference>
<accession>A0A2B8BMB3</accession>
<keyword evidence="5" id="KW-1185">Reference proteome</keyword>
<dbReference type="InterPro" id="IPR000683">
    <property type="entry name" value="Gfo/Idh/MocA-like_OxRdtase_N"/>
</dbReference>
<feature type="domain" description="GFO/IDH/MocA-like oxidoreductase" evidence="3">
    <location>
        <begin position="138"/>
        <end position="254"/>
    </location>
</feature>
<evidence type="ECO:0000313" key="5">
    <source>
        <dbReference type="Proteomes" id="UP000225379"/>
    </source>
</evidence>
<gene>
    <name evidence="4" type="ORF">CRT60_03130</name>
</gene>
<dbReference type="RefSeq" id="WP_098734987.1">
    <property type="nucleotide sequence ID" value="NZ_PDKW01000037.1"/>
</dbReference>
<dbReference type="Proteomes" id="UP000225379">
    <property type="component" value="Unassembled WGS sequence"/>
</dbReference>
<name>A0A2B8BMB3_9PROT</name>
<dbReference type="Pfam" id="PF01408">
    <property type="entry name" value="GFO_IDH_MocA"/>
    <property type="match status" value="1"/>
</dbReference>
<dbReference type="Gene3D" id="3.40.50.720">
    <property type="entry name" value="NAD(P)-binding Rossmann-like Domain"/>
    <property type="match status" value="1"/>
</dbReference>
<dbReference type="InterPro" id="IPR055170">
    <property type="entry name" value="GFO_IDH_MocA-like_dom"/>
</dbReference>
<dbReference type="InterPro" id="IPR036291">
    <property type="entry name" value="NAD(P)-bd_dom_sf"/>
</dbReference>
<dbReference type="PANTHER" id="PTHR43818">
    <property type="entry name" value="BCDNA.GH03377"/>
    <property type="match status" value="1"/>
</dbReference>
<comment type="caution">
    <text evidence="4">The sequence shown here is derived from an EMBL/GenBank/DDBJ whole genome shotgun (WGS) entry which is preliminary data.</text>
</comment>